<dbReference type="RefSeq" id="WP_062409856.1">
    <property type="nucleotide sequence ID" value="NZ_BJCS01000005.1"/>
</dbReference>
<dbReference type="Proteomes" id="UP000061660">
    <property type="component" value="Chromosome"/>
</dbReference>
<dbReference type="STRING" id="162209.IJ22_37550"/>
<name>A0A0U2W9F6_9BACL</name>
<proteinExistence type="predicted"/>
<gene>
    <name evidence="1" type="ORF">IJ22_37550</name>
</gene>
<reference evidence="1 2" key="2">
    <citation type="journal article" date="2016" name="Genome Announc.">
        <title>Complete Genome Sequences of Two Interactive Moderate Thermophiles, Paenibacillus napthalenovorans 32O-Y and Paenibacillus sp. 32O-W.</title>
        <authorList>
            <person name="Butler R.R.III."/>
            <person name="Wang J."/>
            <person name="Stark B.C."/>
            <person name="Pombert J.F."/>
        </authorList>
    </citation>
    <scope>NUCLEOTIDE SEQUENCE [LARGE SCALE GENOMIC DNA]</scope>
    <source>
        <strain evidence="1 2">32O-Y</strain>
    </source>
</reference>
<keyword evidence="2" id="KW-1185">Reference proteome</keyword>
<dbReference type="EMBL" id="CP013652">
    <property type="protein sequence ID" value="ALS24093.1"/>
    <property type="molecule type" value="Genomic_DNA"/>
</dbReference>
<dbReference type="PATRIC" id="fig|162209.4.peg.4000"/>
<sequence>MLIGYFPGTRISQIRELKEEILSNLEAKVADLTSNGMEYYQAVSTAVEQFDHIDGLIDDNKEVYMGNASKRNCGIP</sequence>
<evidence type="ECO:0000313" key="1">
    <source>
        <dbReference type="EMBL" id="ALS24093.1"/>
    </source>
</evidence>
<protein>
    <submittedName>
        <fullName evidence="1">Uncharacterized protein</fullName>
    </submittedName>
</protein>
<dbReference type="KEGG" id="pnp:IJ22_37550"/>
<dbReference type="OrthoDB" id="1909850at2"/>
<organism evidence="1 2">
    <name type="scientific">Paenibacillus naphthalenovorans</name>
    <dbReference type="NCBI Taxonomy" id="162209"/>
    <lineage>
        <taxon>Bacteria</taxon>
        <taxon>Bacillati</taxon>
        <taxon>Bacillota</taxon>
        <taxon>Bacilli</taxon>
        <taxon>Bacillales</taxon>
        <taxon>Paenibacillaceae</taxon>
        <taxon>Paenibacillus</taxon>
    </lineage>
</organism>
<accession>A0A0U2W9F6</accession>
<dbReference type="NCBIfam" id="NF038403">
    <property type="entry name" value="perm_prefix_1"/>
    <property type="match status" value="1"/>
</dbReference>
<dbReference type="InterPro" id="IPR047928">
    <property type="entry name" value="Perm_prefix_1"/>
</dbReference>
<evidence type="ECO:0000313" key="2">
    <source>
        <dbReference type="Proteomes" id="UP000061660"/>
    </source>
</evidence>
<reference evidence="2" key="1">
    <citation type="submission" date="2015-12" db="EMBL/GenBank/DDBJ databases">
        <title>Complete genome sequences of two moderately thermophilic Paenibacillus species.</title>
        <authorList>
            <person name="Butler R.III."/>
            <person name="Wang J."/>
            <person name="Stark B.C."/>
            <person name="Pombert J.-F."/>
        </authorList>
    </citation>
    <scope>NUCLEOTIDE SEQUENCE [LARGE SCALE GENOMIC DNA]</scope>
    <source>
        <strain evidence="2">32O-Y</strain>
    </source>
</reference>
<dbReference type="AlphaFoldDB" id="A0A0U2W9F6"/>